<dbReference type="GO" id="GO:0005802">
    <property type="term" value="C:trans-Golgi network"/>
    <property type="evidence" value="ECO:0007669"/>
    <property type="project" value="TreeGrafter"/>
</dbReference>
<dbReference type="InterPro" id="IPR014710">
    <property type="entry name" value="RmlC-like_jellyroll"/>
</dbReference>
<organism evidence="2 3">
    <name type="scientific">Canna indica</name>
    <name type="common">Indian-shot</name>
    <dbReference type="NCBI Taxonomy" id="4628"/>
    <lineage>
        <taxon>Eukaryota</taxon>
        <taxon>Viridiplantae</taxon>
        <taxon>Streptophyta</taxon>
        <taxon>Embryophyta</taxon>
        <taxon>Tracheophyta</taxon>
        <taxon>Spermatophyta</taxon>
        <taxon>Magnoliopsida</taxon>
        <taxon>Liliopsida</taxon>
        <taxon>Zingiberales</taxon>
        <taxon>Cannaceae</taxon>
        <taxon>Canna</taxon>
    </lineage>
</organism>
<reference evidence="2 3" key="1">
    <citation type="submission" date="2023-10" db="EMBL/GenBank/DDBJ databases">
        <title>Chromosome-scale genome assembly provides insights into flower coloration mechanisms of Canna indica.</title>
        <authorList>
            <person name="Li C."/>
        </authorList>
    </citation>
    <scope>NUCLEOTIDE SEQUENCE [LARGE SCALE GENOMIC DNA]</scope>
    <source>
        <tissue evidence="2">Flower</tissue>
    </source>
</reference>
<dbReference type="Gene3D" id="2.60.120.10">
    <property type="entry name" value="Jelly Rolls"/>
    <property type="match status" value="1"/>
</dbReference>
<dbReference type="PANTHER" id="PTHR37742:SF1">
    <property type="entry name" value="OS01G0810200 PROTEIN"/>
    <property type="match status" value="1"/>
</dbReference>
<feature type="compositionally biased region" description="Pro residues" evidence="1">
    <location>
        <begin position="20"/>
        <end position="29"/>
    </location>
</feature>
<evidence type="ECO:0000256" key="1">
    <source>
        <dbReference type="SAM" id="MobiDB-lite"/>
    </source>
</evidence>
<name>A0AAQ3Q3A4_9LILI</name>
<dbReference type="PANTHER" id="PTHR37742">
    <property type="entry name" value="OS01G0810200 PROTEIN"/>
    <property type="match status" value="1"/>
</dbReference>
<dbReference type="GO" id="GO:0005768">
    <property type="term" value="C:endosome"/>
    <property type="evidence" value="ECO:0007669"/>
    <property type="project" value="TreeGrafter"/>
</dbReference>
<sequence length="256" mass="27482">MANPRRITLGLQSQHIADSLPPPPPPPLSSSPSSSAAAAAAAAALSSVAVFLKRPSAFPLLFSVFVLLTWLFLRLEHPVSPGLRSYISSSTSSSSFSSQSAARSLNGADSEANLVRFSAVEIPSRIARDWRGWLMDPVKAAREAGLRGQALKCASVHVGQIQPGGVRGNHRHHTCNETFILWGADTKFRLENANVKDKGYAEVTFGYDEVVLAASPSGTAHAIINVDRVRPTFVLGCQDSLMKNGSTTDYNVWKDL</sequence>
<feature type="region of interest" description="Disordered" evidence="1">
    <location>
        <begin position="12"/>
        <end position="33"/>
    </location>
</feature>
<evidence type="ECO:0000313" key="3">
    <source>
        <dbReference type="Proteomes" id="UP001327560"/>
    </source>
</evidence>
<protein>
    <submittedName>
        <fullName evidence="2">Uncharacterized protein</fullName>
    </submittedName>
</protein>
<keyword evidence="3" id="KW-1185">Reference proteome</keyword>
<evidence type="ECO:0000313" key="2">
    <source>
        <dbReference type="EMBL" id="WOK96780.1"/>
    </source>
</evidence>
<dbReference type="AlphaFoldDB" id="A0AAQ3Q3A4"/>
<dbReference type="Proteomes" id="UP001327560">
    <property type="component" value="Chromosome 2"/>
</dbReference>
<proteinExistence type="predicted"/>
<dbReference type="EMBL" id="CP136891">
    <property type="protein sequence ID" value="WOK96780.1"/>
    <property type="molecule type" value="Genomic_DNA"/>
</dbReference>
<accession>A0AAQ3Q3A4</accession>
<gene>
    <name evidence="2" type="ORF">Cni_G05487</name>
</gene>